<feature type="transmembrane region" description="Helical" evidence="1">
    <location>
        <begin position="187"/>
        <end position="207"/>
    </location>
</feature>
<evidence type="ECO:0008006" key="4">
    <source>
        <dbReference type="Google" id="ProtNLM"/>
    </source>
</evidence>
<feature type="transmembrane region" description="Helical" evidence="1">
    <location>
        <begin position="469"/>
        <end position="491"/>
    </location>
</feature>
<name>A0A0G1FC20_9BACT</name>
<feature type="transmembrane region" description="Helical" evidence="1">
    <location>
        <begin position="29"/>
        <end position="53"/>
    </location>
</feature>
<accession>A0A0G1FC20</accession>
<dbReference type="Proteomes" id="UP000034543">
    <property type="component" value="Unassembled WGS sequence"/>
</dbReference>
<keyword evidence="1" id="KW-1133">Transmembrane helix</keyword>
<dbReference type="AlphaFoldDB" id="A0A0G1FC20"/>
<feature type="transmembrane region" description="Helical" evidence="1">
    <location>
        <begin position="400"/>
        <end position="419"/>
    </location>
</feature>
<keyword evidence="1" id="KW-0812">Transmembrane</keyword>
<feature type="transmembrane region" description="Helical" evidence="1">
    <location>
        <begin position="102"/>
        <end position="128"/>
    </location>
</feature>
<feature type="transmembrane region" description="Helical" evidence="1">
    <location>
        <begin position="348"/>
        <end position="368"/>
    </location>
</feature>
<keyword evidence="1" id="KW-0472">Membrane</keyword>
<feature type="transmembrane region" description="Helical" evidence="1">
    <location>
        <begin position="523"/>
        <end position="545"/>
    </location>
</feature>
<feature type="transmembrane region" description="Helical" evidence="1">
    <location>
        <begin position="236"/>
        <end position="258"/>
    </location>
</feature>
<dbReference type="STRING" id="1618436.UV59_C0020G0037"/>
<gene>
    <name evidence="2" type="ORF">UV59_C0020G0037</name>
</gene>
<dbReference type="EMBL" id="LCFB01000020">
    <property type="protein sequence ID" value="KKS84408.1"/>
    <property type="molecule type" value="Genomic_DNA"/>
</dbReference>
<feature type="transmembrane region" description="Helical" evidence="1">
    <location>
        <begin position="302"/>
        <end position="319"/>
    </location>
</feature>
<reference evidence="2 3" key="1">
    <citation type="journal article" date="2015" name="Nature">
        <title>rRNA introns, odd ribosomes, and small enigmatic genomes across a large radiation of phyla.</title>
        <authorList>
            <person name="Brown C.T."/>
            <person name="Hug L.A."/>
            <person name="Thomas B.C."/>
            <person name="Sharon I."/>
            <person name="Castelle C.J."/>
            <person name="Singh A."/>
            <person name="Wilkins M.J."/>
            <person name="Williams K.H."/>
            <person name="Banfield J.F."/>
        </authorList>
    </citation>
    <scope>NUCLEOTIDE SEQUENCE [LARGE SCALE GENOMIC DNA]</scope>
</reference>
<feature type="transmembrane region" description="Helical" evidence="1">
    <location>
        <begin position="59"/>
        <end position="81"/>
    </location>
</feature>
<comment type="caution">
    <text evidence="2">The sequence shown here is derived from an EMBL/GenBank/DDBJ whole genome shotgun (WGS) entry which is preliminary data.</text>
</comment>
<proteinExistence type="predicted"/>
<feature type="transmembrane region" description="Helical" evidence="1">
    <location>
        <begin position="497"/>
        <end position="516"/>
    </location>
</feature>
<organism evidence="2 3">
    <name type="scientific">Candidatus Gottesmanbacteria bacterium GW2011_GWA1_43_11</name>
    <dbReference type="NCBI Taxonomy" id="1618436"/>
    <lineage>
        <taxon>Bacteria</taxon>
        <taxon>Candidatus Gottesmaniibacteriota</taxon>
    </lineage>
</organism>
<feature type="transmembrane region" description="Helical" evidence="1">
    <location>
        <begin position="6"/>
        <end position="22"/>
    </location>
</feature>
<sequence>MIGAFFVFFISLLVGRAVLGLFRLEFSPFLDYFASLTIGLVLLCTFLFFSGYIFPFVPLTIWGVLGGLMVGSVLFLVRLRVPLRFISLIRKIRQIGKIEKISSIFLVILVVWLFGRSLFFGASGQIIAGDRLVWGDWPVHIAITANFAWGQNFPPQHPTFAGIPLTYPFMSDFLSAVLWRMGLNLPLSYVVPGIILSLVFFGLYVGVGKMLLTWNKASPAQTGGVQFETLHAPPPAFLGLIALLLSLFWGGIGFVYWLQEVSTNEAHLVEWLLTPPREYSFWSEKGLWFFTFLYSELLPQRAFLFGLPMFFLCLLLVYLDWQNRKKAYLLLAGLLAGVMPFFHTHSFMALWILVGSVGIVWIVARVFSQLHSKLFRFRFLSRVLATAFPLRLPPAKAFTIYLWFIVPFTLLTLIQLPLFRSSSHLLKFNFGWVKGSENFFIFWFKNTGLFIPLWWLGFWKGNLSGKVKLLGLASWSLFIIPNLIQFAAWGYDNLKLFTYWYLLGAFFVAVGLWWIWQRGFIGRLLSIILFVTLTLTGIVEVGRLIDTQHRQIGLWSREEQQIATKIRDLSAPDSIFLTAAIHDHPIATLAGRKTILGFPGNAWSWGIDGWYEREQDAHAMYKGGEVARSLWKKYAIDYIMVSDRERYFEKNLNETFIKQNTQLVLDEGTTKVYKVN</sequence>
<evidence type="ECO:0000256" key="1">
    <source>
        <dbReference type="SAM" id="Phobius"/>
    </source>
</evidence>
<feature type="transmembrane region" description="Helical" evidence="1">
    <location>
        <begin position="439"/>
        <end position="457"/>
    </location>
</feature>
<evidence type="ECO:0000313" key="3">
    <source>
        <dbReference type="Proteomes" id="UP000034543"/>
    </source>
</evidence>
<protein>
    <recommendedName>
        <fullName evidence="4">YYY membrane protein</fullName>
    </recommendedName>
</protein>
<evidence type="ECO:0000313" key="2">
    <source>
        <dbReference type="EMBL" id="KKS84408.1"/>
    </source>
</evidence>
<feature type="transmembrane region" description="Helical" evidence="1">
    <location>
        <begin position="326"/>
        <end position="342"/>
    </location>
</feature>